<dbReference type="PROSITE" id="PS00059">
    <property type="entry name" value="ADH_ZINC"/>
    <property type="match status" value="1"/>
</dbReference>
<comment type="cofactor">
    <cofactor evidence="4">
        <name>Zn(2+)</name>
        <dbReference type="ChEBI" id="CHEBI:29105"/>
    </cofactor>
</comment>
<dbReference type="RefSeq" id="WP_124077630.1">
    <property type="nucleotide sequence ID" value="NZ_UWPJ01000005.1"/>
</dbReference>
<name>A0A3P4AWJ8_9BURK</name>
<dbReference type="InterPro" id="IPR013149">
    <property type="entry name" value="ADH-like_C"/>
</dbReference>
<dbReference type="InterPro" id="IPR036291">
    <property type="entry name" value="NAD(P)-bd_dom_sf"/>
</dbReference>
<dbReference type="GO" id="GO:0016616">
    <property type="term" value="F:oxidoreductase activity, acting on the CH-OH group of donors, NAD or NADP as acceptor"/>
    <property type="evidence" value="ECO:0007669"/>
    <property type="project" value="UniProtKB-ARBA"/>
</dbReference>
<comment type="similarity">
    <text evidence="4">Belongs to the zinc-containing alcohol dehydrogenase family.</text>
</comment>
<dbReference type="InterPro" id="IPR020843">
    <property type="entry name" value="ER"/>
</dbReference>
<evidence type="ECO:0000313" key="6">
    <source>
        <dbReference type="EMBL" id="VCU68417.1"/>
    </source>
</evidence>
<dbReference type="EC" id="1.1.1.301" evidence="6"/>
<evidence type="ECO:0000313" key="7">
    <source>
        <dbReference type="Proteomes" id="UP000277294"/>
    </source>
</evidence>
<dbReference type="Proteomes" id="UP000277294">
    <property type="component" value="Unassembled WGS sequence"/>
</dbReference>
<proteinExistence type="inferred from homology"/>
<keyword evidence="1 4" id="KW-0479">Metal-binding</keyword>
<keyword evidence="2 4" id="KW-0862">Zinc</keyword>
<evidence type="ECO:0000256" key="1">
    <source>
        <dbReference type="ARBA" id="ARBA00022723"/>
    </source>
</evidence>
<dbReference type="OrthoDB" id="5484143at2"/>
<evidence type="ECO:0000259" key="5">
    <source>
        <dbReference type="SMART" id="SM00829"/>
    </source>
</evidence>
<dbReference type="EMBL" id="UWPJ01000005">
    <property type="protein sequence ID" value="VCU68417.1"/>
    <property type="molecule type" value="Genomic_DNA"/>
</dbReference>
<protein>
    <submittedName>
        <fullName evidence="6">D-arabitol-phosphate dehydrogenase</fullName>
        <ecNumber evidence="6">1.1.1.301</ecNumber>
    </submittedName>
</protein>
<dbReference type="GO" id="GO:0008270">
    <property type="term" value="F:zinc ion binding"/>
    <property type="evidence" value="ECO:0007669"/>
    <property type="project" value="InterPro"/>
</dbReference>
<dbReference type="Pfam" id="PF00107">
    <property type="entry name" value="ADH_zinc_N"/>
    <property type="match status" value="1"/>
</dbReference>
<dbReference type="PANTHER" id="PTHR43401">
    <property type="entry name" value="L-THREONINE 3-DEHYDROGENASE"/>
    <property type="match status" value="1"/>
</dbReference>
<dbReference type="InterPro" id="IPR013154">
    <property type="entry name" value="ADH-like_N"/>
</dbReference>
<gene>
    <name evidence="6" type="ORF">PIGHUM_00468</name>
</gene>
<dbReference type="SUPFAM" id="SSF51735">
    <property type="entry name" value="NAD(P)-binding Rossmann-fold domains"/>
    <property type="match status" value="1"/>
</dbReference>
<dbReference type="PANTHER" id="PTHR43401:SF2">
    <property type="entry name" value="L-THREONINE 3-DEHYDROGENASE"/>
    <property type="match status" value="1"/>
</dbReference>
<dbReference type="Gene3D" id="3.40.50.720">
    <property type="entry name" value="NAD(P)-binding Rossmann-like Domain"/>
    <property type="match status" value="1"/>
</dbReference>
<keyword evidence="3 6" id="KW-0560">Oxidoreductase</keyword>
<dbReference type="InterPro" id="IPR002328">
    <property type="entry name" value="ADH_Zn_CS"/>
</dbReference>
<sequence>MTSMTAARAYATGELKLEKIAVPEPGPGDVLVKVASAGIAPGIAKLLAKGRFRHLPTTLGHEIAGTVAEAGAGVDRALLGQRVRVSPNLTCGHCEFCLTGREPMCESTAMIGHASFGSGPMPLYERYHDGGLADYVRVPATHIDRLPDNVSFDLGAKLHDLGNAVRALSQTGMAPSGRLVITAATGTMGTASIKFARFFGARELVLVARSAQRLEALRPLAGGLPVRTVALEELPDWEENDGLAKRLQALLPNGADAVLDFFPSGPGTAQAMAALATGGALVHMGGNMSMLPFSIRDMMHHCWRFVGTRSCTKADTAMVLELLASGQVQADDLITHHYPLSRLQEAMEATASRKEPIWMAIVHPDGAAA</sequence>
<dbReference type="InterPro" id="IPR011032">
    <property type="entry name" value="GroES-like_sf"/>
</dbReference>
<dbReference type="Gene3D" id="3.90.180.10">
    <property type="entry name" value="Medium-chain alcohol dehydrogenases, catalytic domain"/>
    <property type="match status" value="1"/>
</dbReference>
<reference evidence="6 7" key="1">
    <citation type="submission" date="2018-10" db="EMBL/GenBank/DDBJ databases">
        <authorList>
            <person name="Criscuolo A."/>
        </authorList>
    </citation>
    <scope>NUCLEOTIDE SEQUENCE [LARGE SCALE GENOMIC DNA]</scope>
    <source>
        <strain evidence="6">DnA1</strain>
    </source>
</reference>
<accession>A0A3P4AWJ8</accession>
<evidence type="ECO:0000256" key="2">
    <source>
        <dbReference type="ARBA" id="ARBA00022833"/>
    </source>
</evidence>
<dbReference type="SUPFAM" id="SSF50129">
    <property type="entry name" value="GroES-like"/>
    <property type="match status" value="1"/>
</dbReference>
<feature type="domain" description="Enoyl reductase (ER)" evidence="5">
    <location>
        <begin position="13"/>
        <end position="357"/>
    </location>
</feature>
<keyword evidence="7" id="KW-1185">Reference proteome</keyword>
<evidence type="ECO:0000256" key="3">
    <source>
        <dbReference type="ARBA" id="ARBA00023002"/>
    </source>
</evidence>
<evidence type="ECO:0000256" key="4">
    <source>
        <dbReference type="RuleBase" id="RU361277"/>
    </source>
</evidence>
<organism evidence="6 7">
    <name type="scientific">Pigmentiphaga humi</name>
    <dbReference type="NCBI Taxonomy" id="2478468"/>
    <lineage>
        <taxon>Bacteria</taxon>
        <taxon>Pseudomonadati</taxon>
        <taxon>Pseudomonadota</taxon>
        <taxon>Betaproteobacteria</taxon>
        <taxon>Burkholderiales</taxon>
        <taxon>Alcaligenaceae</taxon>
        <taxon>Pigmentiphaga</taxon>
    </lineage>
</organism>
<dbReference type="AlphaFoldDB" id="A0A3P4AWJ8"/>
<dbReference type="SMART" id="SM00829">
    <property type="entry name" value="PKS_ER"/>
    <property type="match status" value="1"/>
</dbReference>
<dbReference type="Pfam" id="PF08240">
    <property type="entry name" value="ADH_N"/>
    <property type="match status" value="1"/>
</dbReference>
<dbReference type="InterPro" id="IPR050129">
    <property type="entry name" value="Zn_alcohol_dh"/>
</dbReference>